<keyword evidence="3" id="KW-1185">Reference proteome</keyword>
<comment type="caution">
    <text evidence="2">The sequence shown here is derived from an EMBL/GenBank/DDBJ whole genome shotgun (WGS) entry which is preliminary data.</text>
</comment>
<protein>
    <recommendedName>
        <fullName evidence="4">DUF2188 domain-containing protein</fullName>
    </recommendedName>
</protein>
<reference evidence="2 3" key="1">
    <citation type="submission" date="2018-05" db="EMBL/GenBank/DDBJ databases">
        <title>Acuticoccus sediminis sp. nov., isolated from deep-sea sediment of Indian Ocean.</title>
        <authorList>
            <person name="Liu X."/>
            <person name="Lai Q."/>
            <person name="Du Y."/>
            <person name="Sun F."/>
            <person name="Zhang X."/>
            <person name="Wang S."/>
            <person name="Shao Z."/>
        </authorList>
    </citation>
    <scope>NUCLEOTIDE SEQUENCE [LARGE SCALE GENOMIC DNA]</scope>
    <source>
        <strain evidence="2 3">PTG4-2</strain>
    </source>
</reference>
<evidence type="ECO:0008006" key="4">
    <source>
        <dbReference type="Google" id="ProtNLM"/>
    </source>
</evidence>
<dbReference type="EMBL" id="QHHQ01000023">
    <property type="protein sequence ID" value="RAH95767.1"/>
    <property type="molecule type" value="Genomic_DNA"/>
</dbReference>
<name>A0A8B2NCC7_9HYPH</name>
<feature type="region of interest" description="Disordered" evidence="1">
    <location>
        <begin position="42"/>
        <end position="75"/>
    </location>
</feature>
<organism evidence="2 3">
    <name type="scientific">Acuticoccus sediminis</name>
    <dbReference type="NCBI Taxonomy" id="2184697"/>
    <lineage>
        <taxon>Bacteria</taxon>
        <taxon>Pseudomonadati</taxon>
        <taxon>Pseudomonadota</taxon>
        <taxon>Alphaproteobacteria</taxon>
        <taxon>Hyphomicrobiales</taxon>
        <taxon>Amorphaceae</taxon>
        <taxon>Acuticoccus</taxon>
    </lineage>
</organism>
<gene>
    <name evidence="2" type="ORF">DLJ53_34060</name>
</gene>
<dbReference type="AlphaFoldDB" id="A0A8B2NCC7"/>
<dbReference type="Pfam" id="PF09954">
    <property type="entry name" value="DUF2188"/>
    <property type="match status" value="1"/>
</dbReference>
<evidence type="ECO:0000313" key="3">
    <source>
        <dbReference type="Proteomes" id="UP000249590"/>
    </source>
</evidence>
<accession>A0A8B2NCC7</accession>
<dbReference type="OrthoDB" id="8858565at2"/>
<evidence type="ECO:0000256" key="1">
    <source>
        <dbReference type="SAM" id="MobiDB-lite"/>
    </source>
</evidence>
<sequence length="75" mass="8206">MKTGGTSDQKWVDKRNDAFRGFAFDTQAQAIPSGREKLINAGGGELTVKGRDGRIRSKDTLGQGNDPNPPHDREH</sequence>
<evidence type="ECO:0000313" key="2">
    <source>
        <dbReference type="EMBL" id="RAH95767.1"/>
    </source>
</evidence>
<feature type="compositionally biased region" description="Basic and acidic residues" evidence="1">
    <location>
        <begin position="48"/>
        <end position="59"/>
    </location>
</feature>
<dbReference type="Proteomes" id="UP000249590">
    <property type="component" value="Unassembled WGS sequence"/>
</dbReference>
<dbReference type="InterPro" id="IPR018691">
    <property type="entry name" value="DUF2188"/>
</dbReference>
<proteinExistence type="predicted"/>